<evidence type="ECO:0000313" key="4">
    <source>
        <dbReference type="EMBL" id="KAI3920909.1"/>
    </source>
</evidence>
<evidence type="ECO:0000259" key="3">
    <source>
        <dbReference type="Pfam" id="PF02582"/>
    </source>
</evidence>
<feature type="transmembrane region" description="Helical" evidence="2">
    <location>
        <begin position="329"/>
        <end position="349"/>
    </location>
</feature>
<dbReference type="EMBL" id="JAJJMB010008783">
    <property type="protein sequence ID" value="KAI3920909.1"/>
    <property type="molecule type" value="Genomic_DNA"/>
</dbReference>
<proteinExistence type="inferred from homology"/>
<protein>
    <recommendedName>
        <fullName evidence="3">DUF155 domain-containing protein</fullName>
    </recommendedName>
</protein>
<keyword evidence="5" id="KW-1185">Reference proteome</keyword>
<dbReference type="GO" id="GO:0005739">
    <property type="term" value="C:mitochondrion"/>
    <property type="evidence" value="ECO:0007669"/>
    <property type="project" value="UniProtKB-ARBA"/>
</dbReference>
<keyword evidence="2" id="KW-0812">Transmembrane</keyword>
<accession>A0AAD4XKM8</accession>
<organism evidence="4 5">
    <name type="scientific">Papaver atlanticum</name>
    <dbReference type="NCBI Taxonomy" id="357466"/>
    <lineage>
        <taxon>Eukaryota</taxon>
        <taxon>Viridiplantae</taxon>
        <taxon>Streptophyta</taxon>
        <taxon>Embryophyta</taxon>
        <taxon>Tracheophyta</taxon>
        <taxon>Spermatophyta</taxon>
        <taxon>Magnoliopsida</taxon>
        <taxon>Ranunculales</taxon>
        <taxon>Papaveraceae</taxon>
        <taxon>Papaveroideae</taxon>
        <taxon>Papaver</taxon>
    </lineage>
</organism>
<dbReference type="InterPro" id="IPR051624">
    <property type="entry name" value="RMD1/Sad1-interacting"/>
</dbReference>
<dbReference type="Pfam" id="PF02582">
    <property type="entry name" value="DUF155"/>
    <property type="match status" value="1"/>
</dbReference>
<gene>
    <name evidence="4" type="ORF">MKW98_015897</name>
</gene>
<name>A0AAD4XKM8_9MAGN</name>
<reference evidence="4" key="1">
    <citation type="submission" date="2022-04" db="EMBL/GenBank/DDBJ databases">
        <title>A functionally conserved STORR gene fusion in Papaver species that diverged 16.8 million years ago.</title>
        <authorList>
            <person name="Catania T."/>
        </authorList>
    </citation>
    <scope>NUCLEOTIDE SEQUENCE</scope>
    <source>
        <strain evidence="4">S-188037</strain>
    </source>
</reference>
<sequence length="359" mass="40436">MSKISRSINKLKKRILSSSASENLFSTTKNPIFLTGTLTSKQSIFSNSSSISLNKIHNANFNSSHGGARRIFGHQSQIDLIGLMSENQANLIPHTPGMSNYAVLRFLNTNSFNPLRNLDAKLSGSGYSYIVVFPYGSAVMFNMLDHEVGRYLKIIKRHASGLQKTWKGGGDYLHHYIDYEVRENQGLPTWMQGGLNCMLLQQLDIDGICTVGSILGQSVALDYYSRLVDQWVKEYSSVNYGLEKRGSISSWIKLFKHSRRRAPDYLGLSERSAIAWKGDTKYAQMLDYLRDEFQLTQRFAGLDRKFKMGENNFHFVGMQLVELCTHAGLCVYLILFVLISFSPIGGLPFSSLETCLMSL</sequence>
<comment type="similarity">
    <text evidence="1">Belongs to the RMD1/sif2 family.</text>
</comment>
<feature type="domain" description="DUF155" evidence="3">
    <location>
        <begin position="130"/>
        <end position="301"/>
    </location>
</feature>
<dbReference type="AlphaFoldDB" id="A0AAD4XKM8"/>
<keyword evidence="2" id="KW-1133">Transmembrane helix</keyword>
<dbReference type="Proteomes" id="UP001202328">
    <property type="component" value="Unassembled WGS sequence"/>
</dbReference>
<keyword evidence="2" id="KW-0472">Membrane</keyword>
<evidence type="ECO:0000256" key="2">
    <source>
        <dbReference type="SAM" id="Phobius"/>
    </source>
</evidence>
<dbReference type="InterPro" id="IPR003734">
    <property type="entry name" value="DUF155"/>
</dbReference>
<dbReference type="PANTHER" id="PTHR16255:SF6">
    <property type="entry name" value="PROTEIN RETARDED ROOT GROWTH-LIKE"/>
    <property type="match status" value="1"/>
</dbReference>
<comment type="caution">
    <text evidence="4">The sequence shown here is derived from an EMBL/GenBank/DDBJ whole genome shotgun (WGS) entry which is preliminary data.</text>
</comment>
<dbReference type="PANTHER" id="PTHR16255">
    <property type="entry name" value="REQUIRED FOR MEIOTIC NUCLEAR DIVISION PROTEIN 1 HOMOLOG"/>
    <property type="match status" value="1"/>
</dbReference>
<evidence type="ECO:0000313" key="5">
    <source>
        <dbReference type="Proteomes" id="UP001202328"/>
    </source>
</evidence>
<evidence type="ECO:0000256" key="1">
    <source>
        <dbReference type="ARBA" id="ARBA00008306"/>
    </source>
</evidence>